<reference evidence="6" key="1">
    <citation type="submission" date="2011-02" db="EMBL/GenBank/DDBJ databases">
        <title>Complete sequence of Spirochaeta sp. Buddy.</title>
        <authorList>
            <person name="Lucas S."/>
            <person name="Copeland A."/>
            <person name="Lapidus A."/>
            <person name="Cheng J.-F."/>
            <person name="Goodwin L."/>
            <person name="Pitluck S."/>
            <person name="Zeytun A."/>
            <person name="Detter J.C."/>
            <person name="Han C."/>
            <person name="Tapia R."/>
            <person name="Land M."/>
            <person name="Hauser L."/>
            <person name="Kyrpides N."/>
            <person name="Ivanova N."/>
            <person name="Mikhailova N."/>
            <person name="Pagani I."/>
            <person name="Ritalahti K.M."/>
            <person name="Loeffler F.E."/>
            <person name="Woyke T."/>
        </authorList>
    </citation>
    <scope>NUCLEOTIDE SEQUENCE [LARGE SCALE GENOMIC DNA]</scope>
    <source>
        <strain evidence="6">ATCC BAA-1886 / DSM 22777 / Buddy</strain>
    </source>
</reference>
<dbReference type="InterPro" id="IPR028082">
    <property type="entry name" value="Peripla_BP_I"/>
</dbReference>
<protein>
    <submittedName>
        <fullName evidence="5">Extracellular ligand-binding receptor</fullName>
    </submittedName>
</protein>
<dbReference type="Gene3D" id="3.40.50.2300">
    <property type="match status" value="2"/>
</dbReference>
<name>F0RSV7_SPHGB</name>
<dbReference type="EMBL" id="CP002541">
    <property type="protein sequence ID" value="ADY14007.1"/>
    <property type="molecule type" value="Genomic_DNA"/>
</dbReference>
<gene>
    <name evidence="5" type="ordered locus">SpiBuddy_2188</name>
</gene>
<evidence type="ECO:0000256" key="2">
    <source>
        <dbReference type="ARBA" id="ARBA00022729"/>
    </source>
</evidence>
<feature type="signal peptide" evidence="3">
    <location>
        <begin position="1"/>
        <end position="19"/>
    </location>
</feature>
<feature type="domain" description="Leucine-binding protein" evidence="4">
    <location>
        <begin position="33"/>
        <end position="380"/>
    </location>
</feature>
<feature type="chain" id="PRO_5003257849" evidence="3">
    <location>
        <begin position="20"/>
        <end position="394"/>
    </location>
</feature>
<proteinExistence type="inferred from homology"/>
<evidence type="ECO:0000313" key="6">
    <source>
        <dbReference type="Proteomes" id="UP000008466"/>
    </source>
</evidence>
<dbReference type="AlphaFoldDB" id="F0RSV7"/>
<evidence type="ECO:0000313" key="5">
    <source>
        <dbReference type="EMBL" id="ADY14007.1"/>
    </source>
</evidence>
<dbReference type="CDD" id="cd06347">
    <property type="entry name" value="PBP1_ABC_LivK_ligand_binding-like"/>
    <property type="match status" value="1"/>
</dbReference>
<sequence>MKKLIVFMLLLGLTFSVFAGGATEQSSLKGEGPIKIGSIQDLSGGASTAGQPNAWGAEYAVKVINEKGGINGRMLEITTMDCKNDAAEGVMAYRKLVDEVGVAAIIGPPLSNPAAAWVELSEEDSIPIVGHFMDEVCTTNPDTGKPYPYMFLAEPSSAIQSYCMAEYALTKLGAKTAATLYNPGNAFAKSQAAPFVQYMNANGGKVVSEQTFSWTDKDYSAQAIKIVAAKPDVVFLCDYLPQNVTSYDALRDAGFKGAIIGANTLSLPFATMVKNKVNDVYFLQNYDMLNSNVGNINELVTKHMKETGTAAPAANVGFGWDAVQVLAQAMRMAKDPTDGKEVADLLRKTDNVMLSSGSTITIDPATHRPSNMGMYIADYDEKLSLRIVDFIKVN</sequence>
<dbReference type="HOGENOM" id="CLU_027128_0_1_12"/>
<dbReference type="eggNOG" id="COG0683">
    <property type="taxonomic scope" value="Bacteria"/>
</dbReference>
<dbReference type="Proteomes" id="UP000008466">
    <property type="component" value="Chromosome"/>
</dbReference>
<dbReference type="Pfam" id="PF13458">
    <property type="entry name" value="Peripla_BP_6"/>
    <property type="match status" value="1"/>
</dbReference>
<dbReference type="STRING" id="158189.SpiBuddy_2188"/>
<dbReference type="OrthoDB" id="369860at2"/>
<dbReference type="PANTHER" id="PTHR30483:SF6">
    <property type="entry name" value="PERIPLASMIC BINDING PROTEIN OF ABC TRANSPORTER FOR NATURAL AMINO ACIDS"/>
    <property type="match status" value="1"/>
</dbReference>
<dbReference type="RefSeq" id="WP_013607856.1">
    <property type="nucleotide sequence ID" value="NC_015152.1"/>
</dbReference>
<keyword evidence="2 3" id="KW-0732">Signal</keyword>
<keyword evidence="5" id="KW-0675">Receptor</keyword>
<accession>F0RSV7</accession>
<organism evidence="5 6">
    <name type="scientific">Sphaerochaeta globosa (strain ATCC BAA-1886 / DSM 22777 / Buddy)</name>
    <name type="common">Spirochaeta sp. (strain Buddy)</name>
    <dbReference type="NCBI Taxonomy" id="158189"/>
    <lineage>
        <taxon>Bacteria</taxon>
        <taxon>Pseudomonadati</taxon>
        <taxon>Spirochaetota</taxon>
        <taxon>Spirochaetia</taxon>
        <taxon>Spirochaetales</taxon>
        <taxon>Sphaerochaetaceae</taxon>
        <taxon>Sphaerochaeta</taxon>
    </lineage>
</organism>
<comment type="similarity">
    <text evidence="1">Belongs to the leucine-binding protein family.</text>
</comment>
<evidence type="ECO:0000259" key="4">
    <source>
        <dbReference type="Pfam" id="PF13458"/>
    </source>
</evidence>
<keyword evidence="6" id="KW-1185">Reference proteome</keyword>
<evidence type="ECO:0000256" key="3">
    <source>
        <dbReference type="SAM" id="SignalP"/>
    </source>
</evidence>
<dbReference type="SUPFAM" id="SSF53822">
    <property type="entry name" value="Periplasmic binding protein-like I"/>
    <property type="match status" value="1"/>
</dbReference>
<dbReference type="KEGG" id="sbu:SpiBuddy_2188"/>
<dbReference type="PANTHER" id="PTHR30483">
    <property type="entry name" value="LEUCINE-SPECIFIC-BINDING PROTEIN"/>
    <property type="match status" value="1"/>
</dbReference>
<dbReference type="InterPro" id="IPR028081">
    <property type="entry name" value="Leu-bd"/>
</dbReference>
<evidence type="ECO:0000256" key="1">
    <source>
        <dbReference type="ARBA" id="ARBA00010062"/>
    </source>
</evidence>
<dbReference type="InterPro" id="IPR051010">
    <property type="entry name" value="BCAA_transport"/>
</dbReference>